<dbReference type="Gene3D" id="3.50.50.100">
    <property type="match status" value="1"/>
</dbReference>
<dbReference type="AlphaFoldDB" id="A0A1G4IKD0"/>
<keyword evidence="5" id="KW-0732">Signal</keyword>
<dbReference type="GO" id="GO:0050660">
    <property type="term" value="F:flavin adenine dinucleotide binding"/>
    <property type="evidence" value="ECO:0007669"/>
    <property type="project" value="TreeGrafter"/>
</dbReference>
<comment type="caution">
    <text evidence="7">The sequence shown here is derived from an EMBL/GenBank/DDBJ whole genome shotgun (WGS) entry which is preliminary data.</text>
</comment>
<dbReference type="GO" id="GO:0004174">
    <property type="term" value="F:electron-transferring-flavoprotein dehydrogenase activity"/>
    <property type="evidence" value="ECO:0007669"/>
    <property type="project" value="TreeGrafter"/>
</dbReference>
<keyword evidence="3" id="KW-0274">FAD</keyword>
<feature type="signal peptide" evidence="5">
    <location>
        <begin position="1"/>
        <end position="17"/>
    </location>
</feature>
<dbReference type="PANTHER" id="PTHR43735:SF3">
    <property type="entry name" value="FERROPTOSIS SUPPRESSOR PROTEIN 1"/>
    <property type="match status" value="1"/>
</dbReference>
<comment type="similarity">
    <text evidence="1">Belongs to the FAD-dependent oxidoreductase family.</text>
</comment>
<dbReference type="PANTHER" id="PTHR43735">
    <property type="entry name" value="APOPTOSIS-INDUCING FACTOR 1"/>
    <property type="match status" value="1"/>
</dbReference>
<evidence type="ECO:0000256" key="4">
    <source>
        <dbReference type="ARBA" id="ARBA00023002"/>
    </source>
</evidence>
<proteinExistence type="inferred from homology"/>
<dbReference type="RefSeq" id="XP_067083407.1">
    <property type="nucleotide sequence ID" value="XM_067227306.1"/>
</dbReference>
<dbReference type="Proteomes" id="UP000195570">
    <property type="component" value="Unassembled WGS sequence"/>
</dbReference>
<protein>
    <submittedName>
        <fullName evidence="7">Pyridine nucleotide-disulphide oxidoreductase, putative</fullName>
    </submittedName>
</protein>
<dbReference type="EMBL" id="CZPT02001949">
    <property type="protein sequence ID" value="SCU72963.1"/>
    <property type="molecule type" value="Genomic_DNA"/>
</dbReference>
<keyword evidence="8" id="KW-1185">Reference proteome</keyword>
<reference evidence="7" key="1">
    <citation type="submission" date="2016-09" db="EMBL/GenBank/DDBJ databases">
        <authorList>
            <person name="Hebert L."/>
            <person name="Moumen B."/>
        </authorList>
    </citation>
    <scope>NUCLEOTIDE SEQUENCE [LARGE SCALE GENOMIC DNA]</scope>
    <source>
        <strain evidence="7">OVI</strain>
    </source>
</reference>
<evidence type="ECO:0000256" key="5">
    <source>
        <dbReference type="SAM" id="SignalP"/>
    </source>
</evidence>
<dbReference type="InterPro" id="IPR036188">
    <property type="entry name" value="FAD/NAD-bd_sf"/>
</dbReference>
<evidence type="ECO:0000256" key="3">
    <source>
        <dbReference type="ARBA" id="ARBA00022827"/>
    </source>
</evidence>
<dbReference type="SUPFAM" id="SSF51905">
    <property type="entry name" value="FAD/NAD(P)-binding domain"/>
    <property type="match status" value="2"/>
</dbReference>
<dbReference type="GeneID" id="92378487"/>
<dbReference type="InterPro" id="IPR023753">
    <property type="entry name" value="FAD/NAD-binding_dom"/>
</dbReference>
<feature type="chain" id="PRO_5009235567" evidence="5">
    <location>
        <begin position="18"/>
        <end position="513"/>
    </location>
</feature>
<dbReference type="VEuPathDB" id="TriTrypDB:TEOVI_000454700"/>
<name>A0A1G4IKD0_TRYEQ</name>
<dbReference type="Pfam" id="PF07992">
    <property type="entry name" value="Pyr_redox_2"/>
    <property type="match status" value="1"/>
</dbReference>
<evidence type="ECO:0000256" key="1">
    <source>
        <dbReference type="ARBA" id="ARBA00006442"/>
    </source>
</evidence>
<sequence length="513" mass="57494">MLWKLFTSSMLAGAVSAYRSTSSSSLAISPPTLDVVMDPSKDVTPVRCVVVGGGYTGSKLAYMLDSMFNVTFIDEKNYFELTNDIIPIIANPWSELNEEACRRLLVLHRYYLKQANVLTGTVHGVDENTVTLRDGRTVPYDLLFITVGERKPYPFATKQRTVSGRVQELKNFNEFIGTCKKVAVLGGGPVGVSLAVDLARNRKDLKVHLYHSKPELLPALPTTSQRYALETVEKCDNITVNLCSRVTDVTGYDALGRRVNETSTSMLSSLLKPLTGWLTWGTSPDEPSTFTVRYEKMHFAPRPRQSIVNQAYFGTRQPQLTSNTVESTGEEEGYDYVFSTIGDVPRPIVSGKGCTNILSEHEMPDGHYRVSTLMQLYCRPNIWAVGRCNNIPRVRGYGLSDVEARTVFRALNSVVHNPTERFMHSRDGLDLRRLNIPRMLVRLGSDDAVGSTPWSGAMVGLAAVHEFMQDRNFLVKEFQKPIFYKRQDAAKVKQRISNWAAHEITDIVDFSHC</sequence>
<dbReference type="GO" id="GO:0005737">
    <property type="term" value="C:cytoplasm"/>
    <property type="evidence" value="ECO:0007669"/>
    <property type="project" value="TreeGrafter"/>
</dbReference>
<evidence type="ECO:0000256" key="2">
    <source>
        <dbReference type="ARBA" id="ARBA00022630"/>
    </source>
</evidence>
<organism evidence="7 8">
    <name type="scientific">Trypanosoma equiperdum</name>
    <dbReference type="NCBI Taxonomy" id="5694"/>
    <lineage>
        <taxon>Eukaryota</taxon>
        <taxon>Discoba</taxon>
        <taxon>Euglenozoa</taxon>
        <taxon>Kinetoplastea</taxon>
        <taxon>Metakinetoplastina</taxon>
        <taxon>Trypanosomatida</taxon>
        <taxon>Trypanosomatidae</taxon>
        <taxon>Trypanosoma</taxon>
    </lineage>
</organism>
<evidence type="ECO:0000259" key="6">
    <source>
        <dbReference type="Pfam" id="PF07992"/>
    </source>
</evidence>
<gene>
    <name evidence="7" type="ORF">TEOVI_000454700</name>
</gene>
<keyword evidence="4" id="KW-0560">Oxidoreductase</keyword>
<feature type="domain" description="FAD/NAD(P)-binding" evidence="6">
    <location>
        <begin position="121"/>
        <end position="254"/>
    </location>
</feature>
<keyword evidence="2" id="KW-0285">Flavoprotein</keyword>
<accession>A0A1G4IKD0</accession>
<evidence type="ECO:0000313" key="7">
    <source>
        <dbReference type="EMBL" id="SCU72963.1"/>
    </source>
</evidence>
<evidence type="ECO:0000313" key="8">
    <source>
        <dbReference type="Proteomes" id="UP000195570"/>
    </source>
</evidence>